<feature type="region of interest" description="Disordered" evidence="1">
    <location>
        <begin position="1"/>
        <end position="45"/>
    </location>
</feature>
<feature type="transmembrane region" description="Helical" evidence="2">
    <location>
        <begin position="64"/>
        <end position="84"/>
    </location>
</feature>
<feature type="compositionally biased region" description="Low complexity" evidence="1">
    <location>
        <begin position="13"/>
        <end position="26"/>
    </location>
</feature>
<reference evidence="3 4" key="1">
    <citation type="journal article" date="2018" name="PLoS Genet.">
        <title>Population sequencing reveals clonal diversity and ancestral inbreeding in the grapevine cultivar Chardonnay.</title>
        <authorList>
            <person name="Roach M.J."/>
            <person name="Johnson D.L."/>
            <person name="Bohlmann J."/>
            <person name="van Vuuren H.J."/>
            <person name="Jones S.J."/>
            <person name="Pretorius I.S."/>
            <person name="Schmidt S.A."/>
            <person name="Borneman A.R."/>
        </authorList>
    </citation>
    <scope>NUCLEOTIDE SEQUENCE [LARGE SCALE GENOMIC DNA]</scope>
    <source>
        <strain evidence="4">cv. Chardonnay</strain>
        <tissue evidence="3">Leaf</tissue>
    </source>
</reference>
<sequence>MFPPADDPPDLAIPPNRGPLPVRRNPNPNPNPRAPSGHQRDPRPQGIRVARAHRGARRGSFCTMWRFLSGSIAFSVLFIVFLMVMQTKIRVPEQGWSFLDGIKSGKSLKFGQGSLLRRFGQRNGLDHLRSEMRIGVRRPRLALNLVVVGVAIENWIAGV</sequence>
<organism evidence="3 4">
    <name type="scientific">Vitis vinifera</name>
    <name type="common">Grape</name>
    <dbReference type="NCBI Taxonomy" id="29760"/>
    <lineage>
        <taxon>Eukaryota</taxon>
        <taxon>Viridiplantae</taxon>
        <taxon>Streptophyta</taxon>
        <taxon>Embryophyta</taxon>
        <taxon>Tracheophyta</taxon>
        <taxon>Spermatophyta</taxon>
        <taxon>Magnoliopsida</taxon>
        <taxon>eudicotyledons</taxon>
        <taxon>Gunneridae</taxon>
        <taxon>Pentapetalae</taxon>
        <taxon>rosids</taxon>
        <taxon>Vitales</taxon>
        <taxon>Vitaceae</taxon>
        <taxon>Viteae</taxon>
        <taxon>Vitis</taxon>
    </lineage>
</organism>
<accession>A0A438CYP6</accession>
<keyword evidence="2" id="KW-0812">Transmembrane</keyword>
<keyword evidence="2" id="KW-0472">Membrane</keyword>
<comment type="caution">
    <text evidence="3">The sequence shown here is derived from an EMBL/GenBank/DDBJ whole genome shotgun (WGS) entry which is preliminary data.</text>
</comment>
<keyword evidence="2" id="KW-1133">Transmembrane helix</keyword>
<dbReference type="EMBL" id="QGNW01001902">
    <property type="protein sequence ID" value="RVW28324.1"/>
    <property type="molecule type" value="Genomic_DNA"/>
</dbReference>
<gene>
    <name evidence="3" type="ORF">CK203_104494</name>
</gene>
<evidence type="ECO:0000313" key="4">
    <source>
        <dbReference type="Proteomes" id="UP000288805"/>
    </source>
</evidence>
<evidence type="ECO:0000256" key="1">
    <source>
        <dbReference type="SAM" id="MobiDB-lite"/>
    </source>
</evidence>
<protein>
    <submittedName>
        <fullName evidence="3">Uncharacterized protein</fullName>
    </submittedName>
</protein>
<proteinExistence type="predicted"/>
<feature type="transmembrane region" description="Helical" evidence="2">
    <location>
        <begin position="141"/>
        <end position="158"/>
    </location>
</feature>
<name>A0A438CYP6_VITVI</name>
<dbReference type="AlphaFoldDB" id="A0A438CYP6"/>
<evidence type="ECO:0000256" key="2">
    <source>
        <dbReference type="SAM" id="Phobius"/>
    </source>
</evidence>
<evidence type="ECO:0000313" key="3">
    <source>
        <dbReference type="EMBL" id="RVW28324.1"/>
    </source>
</evidence>
<dbReference type="Proteomes" id="UP000288805">
    <property type="component" value="Unassembled WGS sequence"/>
</dbReference>